<accession>A0A7D3YH72</accession>
<evidence type="ECO:0000256" key="2">
    <source>
        <dbReference type="ARBA" id="ARBA00022722"/>
    </source>
</evidence>
<name>A0A7D3YH72_9EURY</name>
<dbReference type="EMBL" id="CP053942">
    <property type="protein sequence ID" value="QKG94210.1"/>
    <property type="molecule type" value="Genomic_DNA"/>
</dbReference>
<dbReference type="RefSeq" id="WP_173230852.1">
    <property type="nucleotide sequence ID" value="NZ_CP053942.1"/>
</dbReference>
<dbReference type="GO" id="GO:0008855">
    <property type="term" value="F:exodeoxyribonuclease VII activity"/>
    <property type="evidence" value="ECO:0007669"/>
    <property type="project" value="InterPro"/>
</dbReference>
<dbReference type="Pfam" id="PF02609">
    <property type="entry name" value="Exonuc_VII_S"/>
    <property type="match status" value="1"/>
</dbReference>
<reference evidence="4 5" key="1">
    <citation type="submission" date="2020-05" db="EMBL/GenBank/DDBJ databases">
        <title>Halorubrum RHB-C sp.nov., an extremely halophilic archaeon isolated from solar salt farm.</title>
        <authorList>
            <person name="Ho H."/>
            <person name="Danganan R.E."/>
            <person name="Dedeles G.R."/>
            <person name="Kim S.-G."/>
        </authorList>
    </citation>
    <scope>NUCLEOTIDE SEQUENCE [LARGE SCALE GENOMIC DNA]</scope>
    <source>
        <strain evidence="4 5">RHB-C</strain>
        <plasmid evidence="5">phar01</plasmid>
    </source>
</reference>
<dbReference type="Gene3D" id="1.10.287.1040">
    <property type="entry name" value="Exonuclease VII, small subunit"/>
    <property type="match status" value="1"/>
</dbReference>
<dbReference type="GO" id="GO:0009318">
    <property type="term" value="C:exodeoxyribonuclease VII complex"/>
    <property type="evidence" value="ECO:0007669"/>
    <property type="project" value="InterPro"/>
</dbReference>
<dbReference type="AlphaFoldDB" id="A0A7D3YH72"/>
<dbReference type="KEGG" id="hsai:HPS36_15005"/>
<sequence>MSEDDVDIAERIERLEEIAETLEDGEVDLPTAKELREEADTHLEELREALDVGDGDIIEIDGTEAEIES</sequence>
<evidence type="ECO:0000313" key="5">
    <source>
        <dbReference type="Proteomes" id="UP000505020"/>
    </source>
</evidence>
<dbReference type="InterPro" id="IPR003761">
    <property type="entry name" value="Exonuc_VII_S"/>
</dbReference>
<keyword evidence="2" id="KW-0540">Nuclease</keyword>
<dbReference type="GO" id="GO:0006308">
    <property type="term" value="P:DNA catabolic process"/>
    <property type="evidence" value="ECO:0007669"/>
    <property type="project" value="InterPro"/>
</dbReference>
<keyword evidence="4" id="KW-0614">Plasmid</keyword>
<dbReference type="Proteomes" id="UP000505020">
    <property type="component" value="Plasmid pHAR01"/>
</dbReference>
<protein>
    <submittedName>
        <fullName evidence="4">Exodeoxyribonuclease VII small subunit</fullName>
    </submittedName>
</protein>
<proteinExistence type="predicted"/>
<dbReference type="InterPro" id="IPR037004">
    <property type="entry name" value="Exonuc_VII_ssu_sf"/>
</dbReference>
<gene>
    <name evidence="4" type="ORF">HPS36_15005</name>
</gene>
<keyword evidence="3" id="KW-0378">Hydrolase</keyword>
<keyword evidence="1" id="KW-0963">Cytoplasm</keyword>
<organism evidence="4 5">
    <name type="scientific">Halorubrum salinarum</name>
    <dbReference type="NCBI Taxonomy" id="2739057"/>
    <lineage>
        <taxon>Archaea</taxon>
        <taxon>Methanobacteriati</taxon>
        <taxon>Methanobacteriota</taxon>
        <taxon>Stenosarchaea group</taxon>
        <taxon>Halobacteria</taxon>
        <taxon>Halobacteriales</taxon>
        <taxon>Haloferacaceae</taxon>
        <taxon>Halorubrum</taxon>
    </lineage>
</organism>
<evidence type="ECO:0000256" key="3">
    <source>
        <dbReference type="ARBA" id="ARBA00022801"/>
    </source>
</evidence>
<geneLocation type="plasmid" evidence="5">
    <name>phar01</name>
</geneLocation>
<dbReference type="GeneID" id="55596337"/>
<evidence type="ECO:0000256" key="1">
    <source>
        <dbReference type="ARBA" id="ARBA00022490"/>
    </source>
</evidence>
<dbReference type="SUPFAM" id="SSF116842">
    <property type="entry name" value="XseB-like"/>
    <property type="match status" value="1"/>
</dbReference>
<evidence type="ECO:0000313" key="4">
    <source>
        <dbReference type="EMBL" id="QKG94210.1"/>
    </source>
</evidence>
<keyword evidence="5" id="KW-1185">Reference proteome</keyword>